<sequence>MSITSGHLEDFRPPRVKVIRVIARMNVGGPALQVSTLMRRLDPERFDHRLFAGSVGPDEADYIDHCAPDVSVTRIPALGRAVRPADDLRALAELIAAMRRFRPHIVHTHTAKAGALGRVAAVMARVPARVHTFHGHLLHGYFSPVKTRLVVGTERRLARHCDRLLSVGARVQDELLAAGIGRPEQYVVVPPGTTLPTPPGRVEARRRLGLPERCPVVAYVGRVTRIKRPDRFLEVAREVHRAVPDAVFLVCGEGEQQDALASVSDLGSALHLLGWRSDVETVHAAADVVLLTSDNEGMPLSLIEAGQAGVPVVATNVGSVAEVVRDKETGLLASTSPAELAGHTVRLLHDEPLRRRMGERAAAWTAQRFGAQRLVTDIQDVYTSIAVAHGWWPASLRKGDQQ</sequence>
<proteinExistence type="predicted"/>
<dbReference type="Pfam" id="PF00534">
    <property type="entry name" value="Glycos_transf_1"/>
    <property type="match status" value="1"/>
</dbReference>
<evidence type="ECO:0000259" key="4">
    <source>
        <dbReference type="Pfam" id="PF00534"/>
    </source>
</evidence>
<dbReference type="AlphaFoldDB" id="A0A7X1J8C9"/>
<protein>
    <recommendedName>
        <fullName evidence="1">D-inositol 3-phosphate glycosyltransferase</fullName>
    </recommendedName>
</protein>
<evidence type="ECO:0000256" key="2">
    <source>
        <dbReference type="ARBA" id="ARBA00022676"/>
    </source>
</evidence>
<evidence type="ECO:0000259" key="5">
    <source>
        <dbReference type="Pfam" id="PF13579"/>
    </source>
</evidence>
<dbReference type="GO" id="GO:0016757">
    <property type="term" value="F:glycosyltransferase activity"/>
    <property type="evidence" value="ECO:0007669"/>
    <property type="project" value="UniProtKB-KW"/>
</dbReference>
<dbReference type="Gene3D" id="3.40.50.2000">
    <property type="entry name" value="Glycogen Phosphorylase B"/>
    <property type="match status" value="2"/>
</dbReference>
<reference evidence="6 7" key="1">
    <citation type="submission" date="2020-08" db="EMBL/GenBank/DDBJ databases">
        <title>Streptomyces sp. PSKA01 genome sequencing and assembly.</title>
        <authorList>
            <person name="Mandal S."/>
            <person name="Maiti P.K."/>
            <person name="Das P."/>
        </authorList>
    </citation>
    <scope>NUCLEOTIDE SEQUENCE [LARGE SCALE GENOMIC DNA]</scope>
    <source>
        <strain evidence="6 7">PSKA01</strain>
    </source>
</reference>
<dbReference type="InterPro" id="IPR028098">
    <property type="entry name" value="Glyco_trans_4-like_N"/>
</dbReference>
<evidence type="ECO:0000256" key="1">
    <source>
        <dbReference type="ARBA" id="ARBA00021292"/>
    </source>
</evidence>
<dbReference type="EMBL" id="JACMSF010000045">
    <property type="protein sequence ID" value="MBC2906101.1"/>
    <property type="molecule type" value="Genomic_DNA"/>
</dbReference>
<dbReference type="SUPFAM" id="SSF53756">
    <property type="entry name" value="UDP-Glycosyltransferase/glycogen phosphorylase"/>
    <property type="match status" value="1"/>
</dbReference>
<gene>
    <name evidence="6" type="ORF">H4N64_32020</name>
</gene>
<evidence type="ECO:0000256" key="3">
    <source>
        <dbReference type="ARBA" id="ARBA00022679"/>
    </source>
</evidence>
<evidence type="ECO:0000313" key="7">
    <source>
        <dbReference type="Proteomes" id="UP000584670"/>
    </source>
</evidence>
<dbReference type="PANTHER" id="PTHR12526">
    <property type="entry name" value="GLYCOSYLTRANSFERASE"/>
    <property type="match status" value="1"/>
</dbReference>
<dbReference type="PANTHER" id="PTHR12526:SF510">
    <property type="entry name" value="D-INOSITOL 3-PHOSPHATE GLYCOSYLTRANSFERASE"/>
    <property type="match status" value="1"/>
</dbReference>
<dbReference type="InterPro" id="IPR001296">
    <property type="entry name" value="Glyco_trans_1"/>
</dbReference>
<keyword evidence="7" id="KW-1185">Reference proteome</keyword>
<evidence type="ECO:0000313" key="6">
    <source>
        <dbReference type="EMBL" id="MBC2906101.1"/>
    </source>
</evidence>
<keyword evidence="2" id="KW-0328">Glycosyltransferase</keyword>
<dbReference type="Proteomes" id="UP000584670">
    <property type="component" value="Unassembled WGS sequence"/>
</dbReference>
<name>A0A7X1J8C9_9ACTN</name>
<dbReference type="Pfam" id="PF13579">
    <property type="entry name" value="Glyco_trans_4_4"/>
    <property type="match status" value="1"/>
</dbReference>
<accession>A0A7X1J8C9</accession>
<feature type="domain" description="Glycosyl transferase family 1" evidence="4">
    <location>
        <begin position="203"/>
        <end position="363"/>
    </location>
</feature>
<organism evidence="6 7">
    <name type="scientific">Streptomyces cupreus</name>
    <dbReference type="NCBI Taxonomy" id="2759956"/>
    <lineage>
        <taxon>Bacteria</taxon>
        <taxon>Bacillati</taxon>
        <taxon>Actinomycetota</taxon>
        <taxon>Actinomycetes</taxon>
        <taxon>Kitasatosporales</taxon>
        <taxon>Streptomycetaceae</taxon>
        <taxon>Streptomyces</taxon>
    </lineage>
</organism>
<keyword evidence="3 6" id="KW-0808">Transferase</keyword>
<dbReference type="RefSeq" id="WP_186285938.1">
    <property type="nucleotide sequence ID" value="NZ_JACMSF010000045.1"/>
</dbReference>
<feature type="domain" description="Glycosyltransferase subfamily 4-like N-terminal" evidence="5">
    <location>
        <begin position="28"/>
        <end position="192"/>
    </location>
</feature>
<comment type="caution">
    <text evidence="6">The sequence shown here is derived from an EMBL/GenBank/DDBJ whole genome shotgun (WGS) entry which is preliminary data.</text>
</comment>